<dbReference type="PANTHER" id="PTHR40619:SF3">
    <property type="entry name" value="FUNGAL STAND N-TERMINAL GOODBYE DOMAIN-CONTAINING PROTEIN"/>
    <property type="match status" value="1"/>
</dbReference>
<dbReference type="PANTHER" id="PTHR40619">
    <property type="entry name" value="FUNGAL STAND N-TERMINAL GOODBYE DOMAIN-CONTAINING PROTEIN"/>
    <property type="match status" value="1"/>
</dbReference>
<organism evidence="1 2">
    <name type="scientific">Clohesyomyces aquaticus</name>
    <dbReference type="NCBI Taxonomy" id="1231657"/>
    <lineage>
        <taxon>Eukaryota</taxon>
        <taxon>Fungi</taxon>
        <taxon>Dikarya</taxon>
        <taxon>Ascomycota</taxon>
        <taxon>Pezizomycotina</taxon>
        <taxon>Dothideomycetes</taxon>
        <taxon>Pleosporomycetidae</taxon>
        <taxon>Pleosporales</taxon>
        <taxon>Lindgomycetaceae</taxon>
        <taxon>Clohesyomyces</taxon>
    </lineage>
</organism>
<gene>
    <name evidence="1" type="ORF">BCR34DRAFT_596466</name>
</gene>
<dbReference type="STRING" id="1231657.A0A1Y2A6W4"/>
<evidence type="ECO:0000313" key="2">
    <source>
        <dbReference type="Proteomes" id="UP000193144"/>
    </source>
</evidence>
<proteinExistence type="predicted"/>
<dbReference type="EMBL" id="MCFA01000008">
    <property type="protein sequence ID" value="ORY18243.1"/>
    <property type="molecule type" value="Genomic_DNA"/>
</dbReference>
<protein>
    <submittedName>
        <fullName evidence="1">Uncharacterized protein</fullName>
    </submittedName>
</protein>
<keyword evidence="2" id="KW-1185">Reference proteome</keyword>
<dbReference type="Proteomes" id="UP000193144">
    <property type="component" value="Unassembled WGS sequence"/>
</dbReference>
<dbReference type="OrthoDB" id="5419927at2759"/>
<sequence>MTEFDVAEYVVASLDGTQHPALQARPGSGIVFDSKKKKWRLESQESDNEIPYEEIYRECLHSRNELLATANKYRKKLKQPMLETTTQHSWTEVETCVQTACEGLEKLAVKDKDMSGSLGKLKRGFRSLCRNAGAGQTLANLIPNDSFGFTSVLCGGIKVVFAGLRATGLYREEIYRTLEHLPYILEDHAANVRIYKEDEEIHRRAATLYVAIFDVLRHILLWFLKTTFVTGVKLLVDPLGFTDRLQDSLSEVRLAAQRFEMHATKLSRRMQDESIQLQYRATSVQDNIQSQIQTILDRQGAMEERLARATVLENLDPLLHQVYDMCRQRFEANRMNEPTPKEAVIDPEDILSLFLYEPELLLEDCNALGKALSHLSRTNIDMDRIAAMQSNSRLRALFMVDEPELLLLNGRGLSQSASETSIFSAKVVARLLEQHDALATSNDSDLAVIPMAFLCGQHRDWQRDPNGSPEEVAMSLLLQLIDRGRQHLDPVLFERCFERIKPGNIKSICSCLESLVLSLESNVFVFLLVDGLQYFAHPLERRERTKELVSRLVAIFRKQPAATLKFLFASPTKSEFVEDLFANYERVEIARDLPSLGSPMASHREATQGHTGLILNDMEEE</sequence>
<evidence type="ECO:0000313" key="1">
    <source>
        <dbReference type="EMBL" id="ORY18243.1"/>
    </source>
</evidence>
<dbReference type="AlphaFoldDB" id="A0A1Y2A6W4"/>
<accession>A0A1Y2A6W4</accession>
<comment type="caution">
    <text evidence="1">The sequence shown here is derived from an EMBL/GenBank/DDBJ whole genome shotgun (WGS) entry which is preliminary data.</text>
</comment>
<reference evidence="1 2" key="1">
    <citation type="submission" date="2016-07" db="EMBL/GenBank/DDBJ databases">
        <title>Pervasive Adenine N6-methylation of Active Genes in Fungi.</title>
        <authorList>
            <consortium name="DOE Joint Genome Institute"/>
            <person name="Mondo S.J."/>
            <person name="Dannebaum R.O."/>
            <person name="Kuo R.C."/>
            <person name="Labutti K."/>
            <person name="Haridas S."/>
            <person name="Kuo A."/>
            <person name="Salamov A."/>
            <person name="Ahrendt S.R."/>
            <person name="Lipzen A."/>
            <person name="Sullivan W."/>
            <person name="Andreopoulos W.B."/>
            <person name="Clum A."/>
            <person name="Lindquist E."/>
            <person name="Daum C."/>
            <person name="Ramamoorthy G.K."/>
            <person name="Gryganskyi A."/>
            <person name="Culley D."/>
            <person name="Magnuson J.K."/>
            <person name="James T.Y."/>
            <person name="O'Malley M.A."/>
            <person name="Stajich J.E."/>
            <person name="Spatafora J.W."/>
            <person name="Visel A."/>
            <person name="Grigoriev I.V."/>
        </authorList>
    </citation>
    <scope>NUCLEOTIDE SEQUENCE [LARGE SCALE GENOMIC DNA]</scope>
    <source>
        <strain evidence="1 2">CBS 115471</strain>
    </source>
</reference>
<name>A0A1Y2A6W4_9PLEO</name>